<keyword evidence="3" id="KW-1185">Reference proteome</keyword>
<dbReference type="PROSITE" id="PS50883">
    <property type="entry name" value="EAL"/>
    <property type="match status" value="1"/>
</dbReference>
<dbReference type="AlphaFoldDB" id="A0AAE4ASH3"/>
<dbReference type="RefSeq" id="WP_306884910.1">
    <property type="nucleotide sequence ID" value="NZ_JAUSUL010000001.1"/>
</dbReference>
<dbReference type="CDD" id="cd01948">
    <property type="entry name" value="EAL"/>
    <property type="match status" value="1"/>
</dbReference>
<dbReference type="Proteomes" id="UP001229244">
    <property type="component" value="Unassembled WGS sequence"/>
</dbReference>
<evidence type="ECO:0000313" key="2">
    <source>
        <dbReference type="EMBL" id="MDQ0315117.1"/>
    </source>
</evidence>
<dbReference type="Pfam" id="PF00563">
    <property type="entry name" value="EAL"/>
    <property type="match status" value="1"/>
</dbReference>
<sequence>MTAPVTSTLPDWTSHRVNMTCLGCRDGAGFTQPFSMAFQPILDLRTGSVFAHEALVRGTGGEGAWSILGQLTDETRYAFDQQSRVKAIEMATALGLVASGAGLSINFTPNAVYEPTACIRRTLSAADRCGFPLDRIIFEFTENEDLDVPHVLSILETYKSFGFRTAIDDFGAGQAGLSRLVQFQPDIVKLDMELIRGIDADPVRRSVVKHMLRLLDDLGIQPVCEGVETADELAVLVDLGVDLVQGFHIAHPAFEALVEPSVG</sequence>
<dbReference type="SMART" id="SM00052">
    <property type="entry name" value="EAL"/>
    <property type="match status" value="1"/>
</dbReference>
<accession>A0AAE4ASH3</accession>
<dbReference type="EMBL" id="JAUSUL010000001">
    <property type="protein sequence ID" value="MDQ0315117.1"/>
    <property type="molecule type" value="Genomic_DNA"/>
</dbReference>
<dbReference type="SUPFAM" id="SSF141868">
    <property type="entry name" value="EAL domain-like"/>
    <property type="match status" value="1"/>
</dbReference>
<name>A0AAE4ASH3_9HYPH</name>
<dbReference type="PANTHER" id="PTHR33121">
    <property type="entry name" value="CYCLIC DI-GMP PHOSPHODIESTERASE PDEF"/>
    <property type="match status" value="1"/>
</dbReference>
<protein>
    <submittedName>
        <fullName evidence="2">EAL domain-containing protein (Putative c-di-GMP-specific phosphodiesterase class I)</fullName>
    </submittedName>
</protein>
<reference evidence="2" key="1">
    <citation type="submission" date="2023-07" db="EMBL/GenBank/DDBJ databases">
        <title>Genomic Encyclopedia of Type Strains, Phase IV (KMG-IV): sequencing the most valuable type-strain genomes for metagenomic binning, comparative biology and taxonomic classification.</title>
        <authorList>
            <person name="Goeker M."/>
        </authorList>
    </citation>
    <scope>NUCLEOTIDE SEQUENCE</scope>
    <source>
        <strain evidence="2">DSM 21202</strain>
    </source>
</reference>
<dbReference type="PANTHER" id="PTHR33121:SF15">
    <property type="entry name" value="BLUE LIGHT- AND TEMPERATURE-REGULATED ANTIREPRESSOR BLUF"/>
    <property type="match status" value="1"/>
</dbReference>
<gene>
    <name evidence="2" type="ORF">J2S73_001554</name>
</gene>
<proteinExistence type="predicted"/>
<dbReference type="InterPro" id="IPR050706">
    <property type="entry name" value="Cyclic-di-GMP_PDE-like"/>
</dbReference>
<dbReference type="InterPro" id="IPR035919">
    <property type="entry name" value="EAL_sf"/>
</dbReference>
<dbReference type="GO" id="GO:0071111">
    <property type="term" value="F:cyclic-guanylate-specific phosphodiesterase activity"/>
    <property type="evidence" value="ECO:0007669"/>
    <property type="project" value="InterPro"/>
</dbReference>
<dbReference type="InterPro" id="IPR001633">
    <property type="entry name" value="EAL_dom"/>
</dbReference>
<evidence type="ECO:0000313" key="3">
    <source>
        <dbReference type="Proteomes" id="UP001229244"/>
    </source>
</evidence>
<feature type="domain" description="EAL" evidence="1">
    <location>
        <begin position="17"/>
        <end position="263"/>
    </location>
</feature>
<dbReference type="Gene3D" id="3.20.20.450">
    <property type="entry name" value="EAL domain"/>
    <property type="match status" value="1"/>
</dbReference>
<organism evidence="2 3">
    <name type="scientific">Amorphus orientalis</name>
    <dbReference type="NCBI Taxonomy" id="649198"/>
    <lineage>
        <taxon>Bacteria</taxon>
        <taxon>Pseudomonadati</taxon>
        <taxon>Pseudomonadota</taxon>
        <taxon>Alphaproteobacteria</taxon>
        <taxon>Hyphomicrobiales</taxon>
        <taxon>Amorphaceae</taxon>
        <taxon>Amorphus</taxon>
    </lineage>
</organism>
<comment type="caution">
    <text evidence="2">The sequence shown here is derived from an EMBL/GenBank/DDBJ whole genome shotgun (WGS) entry which is preliminary data.</text>
</comment>
<evidence type="ECO:0000259" key="1">
    <source>
        <dbReference type="PROSITE" id="PS50883"/>
    </source>
</evidence>